<dbReference type="InterPro" id="IPR029063">
    <property type="entry name" value="SAM-dependent_MTases_sf"/>
</dbReference>
<organism evidence="8 9">
    <name type="scientific">Brevifollis gellanilyticus</name>
    <dbReference type="NCBI Taxonomy" id="748831"/>
    <lineage>
        <taxon>Bacteria</taxon>
        <taxon>Pseudomonadati</taxon>
        <taxon>Verrucomicrobiota</taxon>
        <taxon>Verrucomicrobiia</taxon>
        <taxon>Verrucomicrobiales</taxon>
        <taxon>Verrucomicrobiaceae</taxon>
    </lineage>
</organism>
<dbReference type="CDD" id="cd02440">
    <property type="entry name" value="AdoMet_MTases"/>
    <property type="match status" value="1"/>
</dbReference>
<dbReference type="Pfam" id="PF05175">
    <property type="entry name" value="MTS"/>
    <property type="match status" value="1"/>
</dbReference>
<dbReference type="Gene3D" id="3.40.50.150">
    <property type="entry name" value="Vaccinia Virus protein VP39"/>
    <property type="match status" value="1"/>
</dbReference>
<evidence type="ECO:0000259" key="6">
    <source>
        <dbReference type="Pfam" id="PF05175"/>
    </source>
</evidence>
<comment type="similarity">
    <text evidence="5">Belongs to the protein N5-glutamine methyltransferase family. PrmC subfamily.</text>
</comment>
<dbReference type="EC" id="2.1.1.297" evidence="5"/>
<dbReference type="InterPro" id="IPR004556">
    <property type="entry name" value="HemK-like"/>
</dbReference>
<sequence length="302" mass="33125">MKSLLEVLTSGAAYLQKHGVDEARLNMEHLLAHVLGCRRLDLYLRFEERLHEETLVPMRDLLKRRGEGVPLQHLLGTVDFLGHELVSDHRALIPRPETEHLVDWLIREVKANRMPKPASVLDMATGSGCIGLALAAAWKESRVQLADISEDALDLARLNASRLKLDAVHMVRSDLFEKVPGRFDFIVSNLPYIPTAEVATLSREVRQDPVLALDGGPDGLDIVRRFLDEVPKHLTPGGGIALEVGDDQGARTAALAEAAGFLEVRVIPDLAGIQRFVLGVHPGVPEEPVEEVSAEVAESVEA</sequence>
<dbReference type="GO" id="GO:0102559">
    <property type="term" value="F:peptide chain release factor N(5)-glutamine methyltransferase activity"/>
    <property type="evidence" value="ECO:0007669"/>
    <property type="project" value="UniProtKB-EC"/>
</dbReference>
<dbReference type="NCBIfam" id="TIGR00536">
    <property type="entry name" value="hemK_fam"/>
    <property type="match status" value="1"/>
</dbReference>
<reference evidence="8 9" key="1">
    <citation type="submission" date="2019-07" db="EMBL/GenBank/DDBJ databases">
        <title>Whole genome shotgun sequence of Brevifollis gellanilyticus NBRC 108608.</title>
        <authorList>
            <person name="Hosoyama A."/>
            <person name="Uohara A."/>
            <person name="Ohji S."/>
            <person name="Ichikawa N."/>
        </authorList>
    </citation>
    <scope>NUCLEOTIDE SEQUENCE [LARGE SCALE GENOMIC DNA]</scope>
    <source>
        <strain evidence="8 9">NBRC 108608</strain>
    </source>
</reference>
<accession>A0A512MDY4</accession>
<evidence type="ECO:0000259" key="7">
    <source>
        <dbReference type="Pfam" id="PF17827"/>
    </source>
</evidence>
<keyword evidence="1 5" id="KW-0489">Methyltransferase</keyword>
<dbReference type="SUPFAM" id="SSF53335">
    <property type="entry name" value="S-adenosyl-L-methionine-dependent methyltransferases"/>
    <property type="match status" value="1"/>
</dbReference>
<dbReference type="Proteomes" id="UP000321577">
    <property type="component" value="Unassembled WGS sequence"/>
</dbReference>
<comment type="caution">
    <text evidence="8">The sequence shown here is derived from an EMBL/GenBank/DDBJ whole genome shotgun (WGS) entry which is preliminary data.</text>
</comment>
<dbReference type="EMBL" id="BKAG01000039">
    <property type="protein sequence ID" value="GEP44949.1"/>
    <property type="molecule type" value="Genomic_DNA"/>
</dbReference>
<keyword evidence="9" id="KW-1185">Reference proteome</keyword>
<dbReference type="InterPro" id="IPR019874">
    <property type="entry name" value="RF_methyltr_PrmC"/>
</dbReference>
<keyword evidence="3 5" id="KW-0949">S-adenosyl-L-methionine</keyword>
<proteinExistence type="inferred from homology"/>
<evidence type="ECO:0000313" key="8">
    <source>
        <dbReference type="EMBL" id="GEP44949.1"/>
    </source>
</evidence>
<dbReference type="InterPro" id="IPR050320">
    <property type="entry name" value="N5-glutamine_MTase"/>
</dbReference>
<dbReference type="PANTHER" id="PTHR18895">
    <property type="entry name" value="HEMK METHYLTRANSFERASE"/>
    <property type="match status" value="1"/>
</dbReference>
<dbReference type="Gene3D" id="1.10.8.10">
    <property type="entry name" value="DNA helicase RuvA subunit, C-terminal domain"/>
    <property type="match status" value="1"/>
</dbReference>
<dbReference type="Pfam" id="PF17827">
    <property type="entry name" value="PrmC_N"/>
    <property type="match status" value="1"/>
</dbReference>
<evidence type="ECO:0000256" key="1">
    <source>
        <dbReference type="ARBA" id="ARBA00022603"/>
    </source>
</evidence>
<evidence type="ECO:0000313" key="9">
    <source>
        <dbReference type="Proteomes" id="UP000321577"/>
    </source>
</evidence>
<comment type="caution">
    <text evidence="5">Lacks conserved residue(s) required for the propagation of feature annotation.</text>
</comment>
<dbReference type="PANTHER" id="PTHR18895:SF74">
    <property type="entry name" value="MTRF1L RELEASE FACTOR GLUTAMINE METHYLTRANSFERASE"/>
    <property type="match status" value="1"/>
</dbReference>
<evidence type="ECO:0000256" key="2">
    <source>
        <dbReference type="ARBA" id="ARBA00022679"/>
    </source>
</evidence>
<dbReference type="RefSeq" id="WP_146853388.1">
    <property type="nucleotide sequence ID" value="NZ_BKAG01000039.1"/>
</dbReference>
<dbReference type="InterPro" id="IPR040758">
    <property type="entry name" value="PrmC_N"/>
</dbReference>
<comment type="function">
    <text evidence="5">Methylates the class 1 translation termination release factors RF1/PrfA and RF2/PrfB on the glutamine residue of the universally conserved GGQ motif.</text>
</comment>
<feature type="domain" description="Methyltransferase small" evidence="6">
    <location>
        <begin position="114"/>
        <end position="193"/>
    </location>
</feature>
<dbReference type="OrthoDB" id="9800643at2"/>
<gene>
    <name evidence="5 8" type="primary">prmC</name>
    <name evidence="8" type="ORF">BGE01nite_42400</name>
</gene>
<evidence type="ECO:0000256" key="5">
    <source>
        <dbReference type="HAMAP-Rule" id="MF_02126"/>
    </source>
</evidence>
<dbReference type="NCBIfam" id="TIGR03534">
    <property type="entry name" value="RF_mod_PrmC"/>
    <property type="match status" value="1"/>
</dbReference>
<feature type="domain" description="Release factor glutamine methyltransferase N-terminal" evidence="7">
    <location>
        <begin position="6"/>
        <end position="76"/>
    </location>
</feature>
<evidence type="ECO:0000256" key="4">
    <source>
        <dbReference type="ARBA" id="ARBA00048391"/>
    </source>
</evidence>
<feature type="binding site" evidence="5">
    <location>
        <position position="147"/>
    </location>
    <ligand>
        <name>S-adenosyl-L-methionine</name>
        <dbReference type="ChEBI" id="CHEBI:59789"/>
    </ligand>
</feature>
<dbReference type="GO" id="GO:0032259">
    <property type="term" value="P:methylation"/>
    <property type="evidence" value="ECO:0007669"/>
    <property type="project" value="UniProtKB-KW"/>
</dbReference>
<comment type="catalytic activity">
    <reaction evidence="4 5">
        <text>L-glutaminyl-[peptide chain release factor] + S-adenosyl-L-methionine = N(5)-methyl-L-glutaminyl-[peptide chain release factor] + S-adenosyl-L-homocysteine + H(+)</text>
        <dbReference type="Rhea" id="RHEA:42896"/>
        <dbReference type="Rhea" id="RHEA-COMP:10271"/>
        <dbReference type="Rhea" id="RHEA-COMP:10272"/>
        <dbReference type="ChEBI" id="CHEBI:15378"/>
        <dbReference type="ChEBI" id="CHEBI:30011"/>
        <dbReference type="ChEBI" id="CHEBI:57856"/>
        <dbReference type="ChEBI" id="CHEBI:59789"/>
        <dbReference type="ChEBI" id="CHEBI:61891"/>
        <dbReference type="EC" id="2.1.1.297"/>
    </reaction>
</comment>
<protein>
    <recommendedName>
        <fullName evidence="5">Release factor glutamine methyltransferase</fullName>
        <shortName evidence="5">RF MTase</shortName>
        <ecNumber evidence="5">2.1.1.297</ecNumber>
    </recommendedName>
    <alternativeName>
        <fullName evidence="5">N5-glutamine methyltransferase PrmC</fullName>
    </alternativeName>
    <alternativeName>
        <fullName evidence="5">Protein-(glutamine-N5) MTase PrmC</fullName>
    </alternativeName>
    <alternativeName>
        <fullName evidence="5">Protein-glutamine N-methyltransferase PrmC</fullName>
    </alternativeName>
</protein>
<keyword evidence="2 5" id="KW-0808">Transferase</keyword>
<dbReference type="InterPro" id="IPR007848">
    <property type="entry name" value="Small_mtfrase_dom"/>
</dbReference>
<name>A0A512MDY4_9BACT</name>
<dbReference type="HAMAP" id="MF_02126">
    <property type="entry name" value="RF_methyltr_PrmC"/>
    <property type="match status" value="1"/>
</dbReference>
<feature type="binding site" evidence="5">
    <location>
        <position position="189"/>
    </location>
    <ligand>
        <name>S-adenosyl-L-methionine</name>
        <dbReference type="ChEBI" id="CHEBI:59789"/>
    </ligand>
</feature>
<evidence type="ECO:0000256" key="3">
    <source>
        <dbReference type="ARBA" id="ARBA00022691"/>
    </source>
</evidence>
<dbReference type="AlphaFoldDB" id="A0A512MDY4"/>